<dbReference type="GO" id="GO:0004518">
    <property type="term" value="F:nuclease activity"/>
    <property type="evidence" value="ECO:0007669"/>
    <property type="project" value="UniProtKB-KW"/>
</dbReference>
<dbReference type="EMBL" id="JBANQN010000001">
    <property type="protein sequence ID" value="KAK6805672.1"/>
    <property type="molecule type" value="Genomic_DNA"/>
</dbReference>
<evidence type="ECO:0000256" key="2">
    <source>
        <dbReference type="ARBA" id="ARBA00004123"/>
    </source>
</evidence>
<evidence type="ECO:0000313" key="12">
    <source>
        <dbReference type="Proteomes" id="UP001371456"/>
    </source>
</evidence>
<keyword evidence="8" id="KW-1133">Transmembrane helix</keyword>
<organism evidence="11 12">
    <name type="scientific">Solanum bulbocastanum</name>
    <name type="common">Wild potato</name>
    <dbReference type="NCBI Taxonomy" id="147425"/>
    <lineage>
        <taxon>Eukaryota</taxon>
        <taxon>Viridiplantae</taxon>
        <taxon>Streptophyta</taxon>
        <taxon>Embryophyta</taxon>
        <taxon>Tracheophyta</taxon>
        <taxon>Spermatophyta</taxon>
        <taxon>Magnoliopsida</taxon>
        <taxon>eudicotyledons</taxon>
        <taxon>Gunneridae</taxon>
        <taxon>Pentapetalae</taxon>
        <taxon>asterids</taxon>
        <taxon>lamiids</taxon>
        <taxon>Solanales</taxon>
        <taxon>Solanaceae</taxon>
        <taxon>Solanoideae</taxon>
        <taxon>Solaneae</taxon>
        <taxon>Solanum</taxon>
    </lineage>
</organism>
<dbReference type="PANTHER" id="PTHR22930">
    <property type="match status" value="1"/>
</dbReference>
<keyword evidence="4" id="KW-0540">Nuclease</keyword>
<dbReference type="GO" id="GO:0005634">
    <property type="term" value="C:nucleus"/>
    <property type="evidence" value="ECO:0007669"/>
    <property type="project" value="UniProtKB-SubCell"/>
</dbReference>
<dbReference type="Proteomes" id="UP001371456">
    <property type="component" value="Unassembled WGS sequence"/>
</dbReference>
<evidence type="ECO:0000256" key="7">
    <source>
        <dbReference type="ARBA" id="ARBA00023242"/>
    </source>
</evidence>
<evidence type="ECO:0000256" key="5">
    <source>
        <dbReference type="ARBA" id="ARBA00022723"/>
    </source>
</evidence>
<keyword evidence="8" id="KW-0812">Transmembrane</keyword>
<dbReference type="InterPro" id="IPR045249">
    <property type="entry name" value="HARBI1-like"/>
</dbReference>
<feature type="domain" description="DDE Tnp4" evidence="10">
    <location>
        <begin position="228"/>
        <end position="366"/>
    </location>
</feature>
<evidence type="ECO:0000256" key="3">
    <source>
        <dbReference type="ARBA" id="ARBA00006958"/>
    </source>
</evidence>
<evidence type="ECO:0000256" key="1">
    <source>
        <dbReference type="ARBA" id="ARBA00001968"/>
    </source>
</evidence>
<evidence type="ECO:0000256" key="9">
    <source>
        <dbReference type="SAM" id="SignalP"/>
    </source>
</evidence>
<dbReference type="AlphaFoldDB" id="A0AAN8U5U3"/>
<dbReference type="GO" id="GO:0046872">
    <property type="term" value="F:metal ion binding"/>
    <property type="evidence" value="ECO:0007669"/>
    <property type="project" value="UniProtKB-KW"/>
</dbReference>
<keyword evidence="5" id="KW-0479">Metal-binding</keyword>
<keyword evidence="9" id="KW-0732">Signal</keyword>
<sequence length="424" mass="47084">MNRRNMAAMLSSLIAQLLLLITVIFPSSNPLCITNSSLSDFLTPLLLHFLSVSETSATLSLIPFSRCKRKRIHFSESDAPAGEGLNRFKLGRPDSFIRRNPDCFRKFFNINSSTFDWLCGLLEPLLECRDPVDSPLNLAAETRLGIGLFRLATGANFSDISQRFSVSESVAKFCFKQLCRVLCTNFRFWVGFLNSGELESVSNRFESISGIPNCCGVLCCVRFKVNEESIAAQLVVDSSSRIISIIAGFRGDKTDFQVLNSSTLFQDIEKGTIFTNSQGLEINGVAVPQFLVGNGDYPLLNWLMLPFDDPVSQSNEENFNNAINVMRLPSVIAVQSLRNWGVLREPIEGEIKTVVASIGACSILHNMLLSRDDYSAFCEDLNDHSSDKFKSCLNLGESKSVACSIRSALVTKVTKAREFQSQKR</sequence>
<comment type="similarity">
    <text evidence="3">Belongs to the HARBI1 family.</text>
</comment>
<name>A0AAN8U5U3_SOLBU</name>
<dbReference type="PANTHER" id="PTHR22930:SF190">
    <property type="entry name" value="OS06G0164500 PROTEIN"/>
    <property type="match status" value="1"/>
</dbReference>
<dbReference type="GO" id="GO:0016787">
    <property type="term" value="F:hydrolase activity"/>
    <property type="evidence" value="ECO:0007669"/>
    <property type="project" value="UniProtKB-KW"/>
</dbReference>
<proteinExistence type="inferred from homology"/>
<gene>
    <name evidence="11" type="ORF">RDI58_003457</name>
</gene>
<comment type="cofactor">
    <cofactor evidence="1">
        <name>a divalent metal cation</name>
        <dbReference type="ChEBI" id="CHEBI:60240"/>
    </cofactor>
</comment>
<keyword evidence="12" id="KW-1185">Reference proteome</keyword>
<evidence type="ECO:0000256" key="8">
    <source>
        <dbReference type="SAM" id="Phobius"/>
    </source>
</evidence>
<feature type="transmembrane region" description="Helical" evidence="8">
    <location>
        <begin position="46"/>
        <end position="64"/>
    </location>
</feature>
<evidence type="ECO:0000259" key="10">
    <source>
        <dbReference type="Pfam" id="PF13359"/>
    </source>
</evidence>
<accession>A0AAN8U5U3</accession>
<protein>
    <recommendedName>
        <fullName evidence="10">DDE Tnp4 domain-containing protein</fullName>
    </recommendedName>
</protein>
<comment type="caution">
    <text evidence="11">The sequence shown here is derived from an EMBL/GenBank/DDBJ whole genome shotgun (WGS) entry which is preliminary data.</text>
</comment>
<reference evidence="11 12" key="1">
    <citation type="submission" date="2024-02" db="EMBL/GenBank/DDBJ databases">
        <title>de novo genome assembly of Solanum bulbocastanum strain 11H21.</title>
        <authorList>
            <person name="Hosaka A.J."/>
        </authorList>
    </citation>
    <scope>NUCLEOTIDE SEQUENCE [LARGE SCALE GENOMIC DNA]</scope>
    <source>
        <tissue evidence="11">Young leaves</tissue>
    </source>
</reference>
<feature type="chain" id="PRO_5042836810" description="DDE Tnp4 domain-containing protein" evidence="9">
    <location>
        <begin position="31"/>
        <end position="424"/>
    </location>
</feature>
<feature type="signal peptide" evidence="9">
    <location>
        <begin position="1"/>
        <end position="30"/>
    </location>
</feature>
<comment type="subcellular location">
    <subcellularLocation>
        <location evidence="2">Nucleus</location>
    </subcellularLocation>
</comment>
<keyword evidence="7" id="KW-0539">Nucleus</keyword>
<dbReference type="Pfam" id="PF13359">
    <property type="entry name" value="DDE_Tnp_4"/>
    <property type="match status" value="1"/>
</dbReference>
<evidence type="ECO:0000256" key="6">
    <source>
        <dbReference type="ARBA" id="ARBA00022801"/>
    </source>
</evidence>
<keyword evidence="8" id="KW-0472">Membrane</keyword>
<evidence type="ECO:0000313" key="11">
    <source>
        <dbReference type="EMBL" id="KAK6805672.1"/>
    </source>
</evidence>
<dbReference type="InterPro" id="IPR027806">
    <property type="entry name" value="HARBI1_dom"/>
</dbReference>
<evidence type="ECO:0000256" key="4">
    <source>
        <dbReference type="ARBA" id="ARBA00022722"/>
    </source>
</evidence>
<keyword evidence="6" id="KW-0378">Hydrolase</keyword>